<name>A0A1W0WBP6_HYPEX</name>
<feature type="compositionally biased region" description="Basic residues" evidence="1">
    <location>
        <begin position="178"/>
        <end position="196"/>
    </location>
</feature>
<reference evidence="3" key="1">
    <citation type="submission" date="2017-01" db="EMBL/GenBank/DDBJ databases">
        <title>Comparative genomics of anhydrobiosis in the tardigrade Hypsibius dujardini.</title>
        <authorList>
            <person name="Yoshida Y."/>
            <person name="Koutsovoulos G."/>
            <person name="Laetsch D."/>
            <person name="Stevens L."/>
            <person name="Kumar S."/>
            <person name="Horikawa D."/>
            <person name="Ishino K."/>
            <person name="Komine S."/>
            <person name="Tomita M."/>
            <person name="Blaxter M."/>
            <person name="Arakawa K."/>
        </authorList>
    </citation>
    <scope>NUCLEOTIDE SEQUENCE [LARGE SCALE GENOMIC DNA]</scope>
    <source>
        <strain evidence="3">Z151</strain>
    </source>
</reference>
<feature type="compositionally biased region" description="Basic and acidic residues" evidence="1">
    <location>
        <begin position="252"/>
        <end position="261"/>
    </location>
</feature>
<dbReference type="EMBL" id="MTYJ01000141">
    <property type="protein sequence ID" value="OQV12582.1"/>
    <property type="molecule type" value="Genomic_DNA"/>
</dbReference>
<keyword evidence="3" id="KW-1185">Reference proteome</keyword>
<feature type="compositionally biased region" description="Basic and acidic residues" evidence="1">
    <location>
        <begin position="58"/>
        <end position="68"/>
    </location>
</feature>
<protein>
    <submittedName>
        <fullName evidence="2">Uncharacterized protein</fullName>
    </submittedName>
</protein>
<comment type="caution">
    <text evidence="2">The sequence shown here is derived from an EMBL/GenBank/DDBJ whole genome shotgun (WGS) entry which is preliminary data.</text>
</comment>
<feature type="compositionally biased region" description="Basic and acidic residues" evidence="1">
    <location>
        <begin position="26"/>
        <end position="37"/>
    </location>
</feature>
<dbReference type="Proteomes" id="UP000192578">
    <property type="component" value="Unassembled WGS sequence"/>
</dbReference>
<feature type="compositionally biased region" description="Basic and acidic residues" evidence="1">
    <location>
        <begin position="269"/>
        <end position="284"/>
    </location>
</feature>
<feature type="region of interest" description="Disordered" evidence="1">
    <location>
        <begin position="1"/>
        <end position="89"/>
    </location>
</feature>
<evidence type="ECO:0000256" key="1">
    <source>
        <dbReference type="SAM" id="MobiDB-lite"/>
    </source>
</evidence>
<organism evidence="2 3">
    <name type="scientific">Hypsibius exemplaris</name>
    <name type="common">Freshwater tardigrade</name>
    <dbReference type="NCBI Taxonomy" id="2072580"/>
    <lineage>
        <taxon>Eukaryota</taxon>
        <taxon>Metazoa</taxon>
        <taxon>Ecdysozoa</taxon>
        <taxon>Tardigrada</taxon>
        <taxon>Eutardigrada</taxon>
        <taxon>Parachela</taxon>
        <taxon>Hypsibioidea</taxon>
        <taxon>Hypsibiidae</taxon>
        <taxon>Hypsibius</taxon>
    </lineage>
</organism>
<feature type="compositionally biased region" description="Basic and acidic residues" evidence="1">
    <location>
        <begin position="130"/>
        <end position="142"/>
    </location>
</feature>
<dbReference type="AlphaFoldDB" id="A0A1W0WBP6"/>
<evidence type="ECO:0000313" key="3">
    <source>
        <dbReference type="Proteomes" id="UP000192578"/>
    </source>
</evidence>
<gene>
    <name evidence="2" type="ORF">BV898_13148</name>
</gene>
<proteinExistence type="predicted"/>
<feature type="compositionally biased region" description="Basic and acidic residues" evidence="1">
    <location>
        <begin position="1"/>
        <end position="17"/>
    </location>
</feature>
<evidence type="ECO:0000313" key="2">
    <source>
        <dbReference type="EMBL" id="OQV12582.1"/>
    </source>
</evidence>
<feature type="compositionally biased region" description="Basic and acidic residues" evidence="1">
    <location>
        <begin position="197"/>
        <end position="210"/>
    </location>
</feature>
<dbReference type="OrthoDB" id="10603558at2759"/>
<accession>A0A1W0WBP6</accession>
<feature type="region of interest" description="Disordered" evidence="1">
    <location>
        <begin position="103"/>
        <end position="305"/>
    </location>
</feature>
<feature type="compositionally biased region" description="Basic and acidic residues" evidence="1">
    <location>
        <begin position="222"/>
        <end position="245"/>
    </location>
</feature>
<sequence length="391" mass="43371">MEKESQKSEAQSPERTDCGIYAGVEKYAKEDDPKDNVAYDPATGEQTGAGVPPTTAELSHRSKTDGRETVGYAPKSSHNEKIVNETGASIEPDEVTKRAVVPAPAPTREHLIENYPHVFPKLEQQAAADAKQKAEEVKEAEKNSSGSSSGSDSDDEGSPTNSTPPVTGYTAAGDATDKKHHKKQHKSHDKNHHLHHQEKDESSPDADGKIHRGPIKAIAHVLHLDRHDRKVKREEKEQETKEMRERRRNIKTRNERLEHGVNELTQTEETSRIEEDSELGKRSNEGVSEGGAVSDARAPKEAIPLEILNPEGLERKEKEDALLKSGGDFEELAWRKDEGVKIPADRVDNLIQTEKARVKAGLPAKEPEKDLKMAFHTADSFDRLDKVTQVE</sequence>